<dbReference type="PANTHER" id="PTHR37443:SF2">
    <property type="entry name" value="PROTEIN CBG15264"/>
    <property type="match status" value="1"/>
</dbReference>
<feature type="signal peptide" evidence="1">
    <location>
        <begin position="1"/>
        <end position="18"/>
    </location>
</feature>
<dbReference type="STRING" id="29172.A0A0D8Y1X1"/>
<feature type="chain" id="PRO_5002336404" evidence="1">
    <location>
        <begin position="19"/>
        <end position="256"/>
    </location>
</feature>
<dbReference type="EMBL" id="KN716196">
    <property type="protein sequence ID" value="KJH50843.1"/>
    <property type="molecule type" value="Genomic_DNA"/>
</dbReference>
<protein>
    <submittedName>
        <fullName evidence="2">Uncharacterized protein</fullName>
    </submittedName>
</protein>
<dbReference type="OrthoDB" id="5913344at2759"/>
<name>A0A0D8Y1X1_DICVI</name>
<reference evidence="2 3" key="1">
    <citation type="submission" date="2013-11" db="EMBL/GenBank/DDBJ databases">
        <title>Draft genome of the bovine lungworm Dictyocaulus viviparus.</title>
        <authorList>
            <person name="Mitreva M."/>
        </authorList>
    </citation>
    <scope>NUCLEOTIDE SEQUENCE [LARGE SCALE GENOMIC DNA]</scope>
    <source>
        <strain evidence="2 3">HannoverDv2000</strain>
    </source>
</reference>
<dbReference type="PANTHER" id="PTHR37443">
    <property type="entry name" value="PROTEIN CBG09852-RELATED"/>
    <property type="match status" value="1"/>
</dbReference>
<organism evidence="2 3">
    <name type="scientific">Dictyocaulus viviparus</name>
    <name type="common">Bovine lungworm</name>
    <dbReference type="NCBI Taxonomy" id="29172"/>
    <lineage>
        <taxon>Eukaryota</taxon>
        <taxon>Metazoa</taxon>
        <taxon>Ecdysozoa</taxon>
        <taxon>Nematoda</taxon>
        <taxon>Chromadorea</taxon>
        <taxon>Rhabditida</taxon>
        <taxon>Rhabditina</taxon>
        <taxon>Rhabditomorpha</taxon>
        <taxon>Strongyloidea</taxon>
        <taxon>Metastrongylidae</taxon>
        <taxon>Dictyocaulus</taxon>
    </lineage>
</organism>
<keyword evidence="1" id="KW-0732">Signal</keyword>
<evidence type="ECO:0000313" key="3">
    <source>
        <dbReference type="Proteomes" id="UP000053766"/>
    </source>
</evidence>
<proteinExistence type="predicted"/>
<accession>A0A0D8Y1X1</accession>
<keyword evidence="3" id="KW-1185">Reference proteome</keyword>
<dbReference type="InterPro" id="IPR040271">
    <property type="entry name" value="T19C3.2-like"/>
</dbReference>
<dbReference type="AlphaFoldDB" id="A0A0D8Y1X1"/>
<evidence type="ECO:0000313" key="2">
    <source>
        <dbReference type="EMBL" id="KJH50843.1"/>
    </source>
</evidence>
<gene>
    <name evidence="2" type="ORF">DICVIV_02993</name>
</gene>
<dbReference type="Proteomes" id="UP000053766">
    <property type="component" value="Unassembled WGS sequence"/>
</dbReference>
<sequence length="256" mass="29491">MKFLVLLAVLIIANITDGQISAMFGNPIQAPNCESWSEWGSCVWLKGKEKRFQRSYFDQLLPGRKGCRSHVFFRLLKDRWGTAFQNFYNYLRDITLSEEQCGECSYQQSCGRQCHRRGDVMMINPLFVAERRCMGINQNQACVSKFMPNCQLWPNKAIPLPNVTQSMQQIIDGLDYLTCACVSKFMPNCQLWPNKAIPLPNVTQSMQQIIDGLDYLTCVPQHRQTDSVCRCCCHPYTPNPITFECELKPFINKPHL</sequence>
<evidence type="ECO:0000256" key="1">
    <source>
        <dbReference type="SAM" id="SignalP"/>
    </source>
</evidence>
<reference evidence="3" key="2">
    <citation type="journal article" date="2016" name="Sci. Rep.">
        <title>Dictyocaulus viviparus genome, variome and transcriptome elucidate lungworm biology and support future intervention.</title>
        <authorList>
            <person name="McNulty S.N."/>
            <person name="Strube C."/>
            <person name="Rosa B.A."/>
            <person name="Martin J.C."/>
            <person name="Tyagi R."/>
            <person name="Choi Y.J."/>
            <person name="Wang Q."/>
            <person name="Hallsworth Pepin K."/>
            <person name="Zhang X."/>
            <person name="Ozersky P."/>
            <person name="Wilson R.K."/>
            <person name="Sternberg P.W."/>
            <person name="Gasser R.B."/>
            <person name="Mitreva M."/>
        </authorList>
    </citation>
    <scope>NUCLEOTIDE SEQUENCE [LARGE SCALE GENOMIC DNA]</scope>
    <source>
        <strain evidence="3">HannoverDv2000</strain>
    </source>
</reference>